<reference evidence="1" key="1">
    <citation type="submission" date="2013-12" db="EMBL/GenBank/DDBJ databases">
        <authorList>
            <person name="Linke B."/>
        </authorList>
    </citation>
    <scope>NUCLEOTIDE SEQUENCE [LARGE SCALE GENOMIC DNA]</scope>
    <source>
        <strain evidence="1">CRIB-18</strain>
    </source>
</reference>
<dbReference type="RefSeq" id="WP_154017679.1">
    <property type="nucleotide sequence ID" value="NZ_CCEJ010000009.1"/>
</dbReference>
<dbReference type="Proteomes" id="UP000031552">
    <property type="component" value="Unassembled WGS sequence"/>
</dbReference>
<comment type="caution">
    <text evidence="1">The sequence shown here is derived from an EMBL/GenBank/DDBJ whole genome shotgun (WGS) entry which is preliminary data.</text>
</comment>
<protein>
    <submittedName>
        <fullName evidence="1">Uncharacterized protein</fullName>
    </submittedName>
</protein>
<reference evidence="1" key="2">
    <citation type="submission" date="2014-09" db="EMBL/GenBank/DDBJ databases">
        <title>Criblamydia sequanensis harbors a mega-plasmid encoding arsenite resistance.</title>
        <authorList>
            <person name="Bertelli C."/>
            <person name="Goesmann A."/>
            <person name="Greub G."/>
        </authorList>
    </citation>
    <scope>NUCLEOTIDE SEQUENCE [LARGE SCALE GENOMIC DNA]</scope>
    <source>
        <strain evidence="1">CRIB-18</strain>
    </source>
</reference>
<proteinExistence type="predicted"/>
<gene>
    <name evidence="1" type="ORF">CSEC_1871</name>
</gene>
<name>A0A090D2V6_9BACT</name>
<evidence type="ECO:0000313" key="1">
    <source>
        <dbReference type="EMBL" id="CDR34678.1"/>
    </source>
</evidence>
<dbReference type="EMBL" id="CCEJ010000009">
    <property type="protein sequence ID" value="CDR34678.1"/>
    <property type="molecule type" value="Genomic_DNA"/>
</dbReference>
<dbReference type="AlphaFoldDB" id="A0A090D2V6"/>
<keyword evidence="2" id="KW-1185">Reference proteome</keyword>
<evidence type="ECO:0000313" key="2">
    <source>
        <dbReference type="Proteomes" id="UP000031552"/>
    </source>
</evidence>
<accession>A0A090D2V6</accession>
<organism evidence="1 2">
    <name type="scientific">Candidatus Criblamydia sequanensis CRIB-18</name>
    <dbReference type="NCBI Taxonomy" id="1437425"/>
    <lineage>
        <taxon>Bacteria</taxon>
        <taxon>Pseudomonadati</taxon>
        <taxon>Chlamydiota</taxon>
        <taxon>Chlamydiia</taxon>
        <taxon>Parachlamydiales</taxon>
        <taxon>Candidatus Criblamydiaceae</taxon>
        <taxon>Candidatus Criblamydia</taxon>
    </lineage>
</organism>
<sequence>MYPYVISQSNTTLRAVDNQYFYVYTPYNQLVDALKANYTIEEIRKGTLDQLDYPE</sequence>
<dbReference type="OrthoDB" id="22926at2"/>